<comment type="subcellular location">
    <subcellularLocation>
        <location evidence="1">Cell membrane</location>
        <topology evidence="1">Lipid-anchor</topology>
        <topology evidence="1">GPI-anchor</topology>
    </subcellularLocation>
    <subcellularLocation>
        <location evidence="2">Secreted</location>
    </subcellularLocation>
</comment>
<keyword evidence="5" id="KW-0964">Secreted</keyword>
<reference evidence="18" key="1">
    <citation type="submission" date="2023-08" db="EMBL/GenBank/DDBJ databases">
        <title>Black Yeasts Isolated from many extreme environments.</title>
        <authorList>
            <person name="Coleine C."/>
            <person name="Stajich J.E."/>
            <person name="Selbmann L."/>
        </authorList>
    </citation>
    <scope>NUCLEOTIDE SEQUENCE</scope>
    <source>
        <strain evidence="18">CCFEE 5401</strain>
    </source>
</reference>
<evidence type="ECO:0000256" key="12">
    <source>
        <dbReference type="ARBA" id="ARBA00023157"/>
    </source>
</evidence>
<keyword evidence="7" id="KW-0336">GPI-anchor</keyword>
<dbReference type="GO" id="GO:0098552">
    <property type="term" value="C:side of membrane"/>
    <property type="evidence" value="ECO:0007669"/>
    <property type="project" value="UniProtKB-KW"/>
</dbReference>
<evidence type="ECO:0000313" key="19">
    <source>
        <dbReference type="Proteomes" id="UP001310890"/>
    </source>
</evidence>
<evidence type="ECO:0000256" key="16">
    <source>
        <dbReference type="SAM" id="SignalP"/>
    </source>
</evidence>
<accession>A0AAN7TD26</accession>
<evidence type="ECO:0000256" key="2">
    <source>
        <dbReference type="ARBA" id="ARBA00004613"/>
    </source>
</evidence>
<protein>
    <recommendedName>
        <fullName evidence="17">CFEM domain-containing protein</fullName>
    </recommendedName>
</protein>
<name>A0AAN7TD26_9PEZI</name>
<evidence type="ECO:0000259" key="17">
    <source>
        <dbReference type="PROSITE" id="PS52012"/>
    </source>
</evidence>
<keyword evidence="6 15" id="KW-0349">Heme</keyword>
<evidence type="ECO:0000256" key="7">
    <source>
        <dbReference type="ARBA" id="ARBA00022622"/>
    </source>
</evidence>
<feature type="disulfide bond" evidence="15">
    <location>
        <begin position="39"/>
        <end position="46"/>
    </location>
</feature>
<dbReference type="PANTHER" id="PTHR37928:SF2">
    <property type="entry name" value="GPI ANCHORED CFEM DOMAIN PROTEIN (AFU_ORTHOLOGUE AFUA_6G10580)"/>
    <property type="match status" value="1"/>
</dbReference>
<evidence type="ECO:0000256" key="8">
    <source>
        <dbReference type="ARBA" id="ARBA00022723"/>
    </source>
</evidence>
<evidence type="ECO:0000256" key="5">
    <source>
        <dbReference type="ARBA" id="ARBA00022525"/>
    </source>
</evidence>
<dbReference type="Pfam" id="PF05730">
    <property type="entry name" value="CFEM"/>
    <property type="match status" value="1"/>
</dbReference>
<keyword evidence="10 15" id="KW-0408">Iron</keyword>
<feature type="disulfide bond" evidence="15">
    <location>
        <begin position="25"/>
        <end position="65"/>
    </location>
</feature>
<dbReference type="EMBL" id="JAVRRL010000045">
    <property type="protein sequence ID" value="KAK5110800.1"/>
    <property type="molecule type" value="Genomic_DNA"/>
</dbReference>
<dbReference type="InterPro" id="IPR008427">
    <property type="entry name" value="Extracellular_membr_CFEM_dom"/>
</dbReference>
<evidence type="ECO:0000256" key="9">
    <source>
        <dbReference type="ARBA" id="ARBA00022729"/>
    </source>
</evidence>
<evidence type="ECO:0000256" key="11">
    <source>
        <dbReference type="ARBA" id="ARBA00023136"/>
    </source>
</evidence>
<comment type="caution">
    <text evidence="18">The sequence shown here is derived from an EMBL/GenBank/DDBJ whole genome shotgun (WGS) entry which is preliminary data.</text>
</comment>
<evidence type="ECO:0000256" key="13">
    <source>
        <dbReference type="ARBA" id="ARBA00023180"/>
    </source>
</evidence>
<evidence type="ECO:0000256" key="4">
    <source>
        <dbReference type="ARBA" id="ARBA00022475"/>
    </source>
</evidence>
<keyword evidence="4" id="KW-1003">Cell membrane</keyword>
<dbReference type="Proteomes" id="UP001310890">
    <property type="component" value="Unassembled WGS sequence"/>
</dbReference>
<sequence>MRTTPTLLFAALATTAVLAQNLPTCASNCLAGGPGFGSCNGLDVKCICSDSGLLSYLSCCVSTACDAADQAGTIKYASALCAGQGVTDLPTAATCSAGASGSASSATATSSLPASLSSALAAASTTASSTGSSAGTSASSSSGASAQSSASKAVSSATSAAAASATSSSGANAVGYGIRGMGLAAVLAGMVAAV</sequence>
<keyword evidence="12 15" id="KW-1015">Disulfide bond</keyword>
<dbReference type="PANTHER" id="PTHR37928">
    <property type="entry name" value="CFEM DOMAIN PROTEIN (AFU_ORTHOLOGUE AFUA_6G14090)"/>
    <property type="match status" value="1"/>
</dbReference>
<proteinExistence type="inferred from homology"/>
<evidence type="ECO:0000256" key="1">
    <source>
        <dbReference type="ARBA" id="ARBA00004609"/>
    </source>
</evidence>
<keyword evidence="11" id="KW-0472">Membrane</keyword>
<keyword evidence="8 15" id="KW-0479">Metal-binding</keyword>
<feature type="disulfide bond" evidence="15">
    <location>
        <begin position="48"/>
        <end position="81"/>
    </location>
</feature>
<dbReference type="GO" id="GO:0046872">
    <property type="term" value="F:metal ion binding"/>
    <property type="evidence" value="ECO:0007669"/>
    <property type="project" value="UniProtKB-UniRule"/>
</dbReference>
<evidence type="ECO:0000256" key="10">
    <source>
        <dbReference type="ARBA" id="ARBA00023004"/>
    </source>
</evidence>
<keyword evidence="9 16" id="KW-0732">Signal</keyword>
<evidence type="ECO:0000256" key="14">
    <source>
        <dbReference type="ARBA" id="ARBA00023288"/>
    </source>
</evidence>
<evidence type="ECO:0000256" key="3">
    <source>
        <dbReference type="ARBA" id="ARBA00010031"/>
    </source>
</evidence>
<dbReference type="AlphaFoldDB" id="A0AAN7TD26"/>
<keyword evidence="13" id="KW-0325">Glycoprotein</keyword>
<evidence type="ECO:0000256" key="15">
    <source>
        <dbReference type="PROSITE-ProRule" id="PRU01356"/>
    </source>
</evidence>
<feature type="disulfide bond" evidence="15">
    <location>
        <begin position="29"/>
        <end position="60"/>
    </location>
</feature>
<dbReference type="GO" id="GO:0005886">
    <property type="term" value="C:plasma membrane"/>
    <property type="evidence" value="ECO:0007669"/>
    <property type="project" value="UniProtKB-SubCell"/>
</dbReference>
<evidence type="ECO:0000313" key="18">
    <source>
        <dbReference type="EMBL" id="KAK5110800.1"/>
    </source>
</evidence>
<feature type="binding site" description="axial binding residue" evidence="15">
    <location>
        <position position="43"/>
    </location>
    <ligand>
        <name>heme</name>
        <dbReference type="ChEBI" id="CHEBI:30413"/>
    </ligand>
    <ligandPart>
        <name>Fe</name>
        <dbReference type="ChEBI" id="CHEBI:18248"/>
    </ligandPart>
</feature>
<gene>
    <name evidence="18" type="ORF">LTR62_005511</name>
</gene>
<keyword evidence="14" id="KW-0449">Lipoprotein</keyword>
<feature type="domain" description="CFEM" evidence="17">
    <location>
        <begin position="1"/>
        <end position="109"/>
    </location>
</feature>
<dbReference type="InterPro" id="IPR051735">
    <property type="entry name" value="CFEM_domain"/>
</dbReference>
<comment type="similarity">
    <text evidence="3">Belongs to the RBT5 family.</text>
</comment>
<dbReference type="PROSITE" id="PS52012">
    <property type="entry name" value="CFEM"/>
    <property type="match status" value="1"/>
</dbReference>
<evidence type="ECO:0000256" key="6">
    <source>
        <dbReference type="ARBA" id="ARBA00022617"/>
    </source>
</evidence>
<organism evidence="18 19">
    <name type="scientific">Meristemomyces frigidus</name>
    <dbReference type="NCBI Taxonomy" id="1508187"/>
    <lineage>
        <taxon>Eukaryota</taxon>
        <taxon>Fungi</taxon>
        <taxon>Dikarya</taxon>
        <taxon>Ascomycota</taxon>
        <taxon>Pezizomycotina</taxon>
        <taxon>Dothideomycetes</taxon>
        <taxon>Dothideomycetidae</taxon>
        <taxon>Mycosphaerellales</taxon>
        <taxon>Teratosphaeriaceae</taxon>
        <taxon>Meristemomyces</taxon>
    </lineage>
</organism>
<feature type="chain" id="PRO_5043000056" description="CFEM domain-containing protein" evidence="16">
    <location>
        <begin position="20"/>
        <end position="194"/>
    </location>
</feature>
<dbReference type="GO" id="GO:0005576">
    <property type="term" value="C:extracellular region"/>
    <property type="evidence" value="ECO:0007669"/>
    <property type="project" value="UniProtKB-SubCell"/>
</dbReference>
<feature type="signal peptide" evidence="16">
    <location>
        <begin position="1"/>
        <end position="19"/>
    </location>
</feature>